<dbReference type="AlphaFoldDB" id="A0AAE0YSH4"/>
<proteinExistence type="predicted"/>
<organism evidence="2 3">
    <name type="scientific">Elysia crispata</name>
    <name type="common">lettuce slug</name>
    <dbReference type="NCBI Taxonomy" id="231223"/>
    <lineage>
        <taxon>Eukaryota</taxon>
        <taxon>Metazoa</taxon>
        <taxon>Spiralia</taxon>
        <taxon>Lophotrochozoa</taxon>
        <taxon>Mollusca</taxon>
        <taxon>Gastropoda</taxon>
        <taxon>Heterobranchia</taxon>
        <taxon>Euthyneura</taxon>
        <taxon>Panpulmonata</taxon>
        <taxon>Sacoglossa</taxon>
        <taxon>Placobranchoidea</taxon>
        <taxon>Plakobranchidae</taxon>
        <taxon>Elysia</taxon>
    </lineage>
</organism>
<feature type="region of interest" description="Disordered" evidence="1">
    <location>
        <begin position="80"/>
        <end position="101"/>
    </location>
</feature>
<accession>A0AAE0YSH4</accession>
<sequence>MTSSSHWPSGLVPSPTQLIPIVMASGNILMLCGLTDLDQGVPDKTDLYGAGEKVTLRNWDKAREAETAGKYPFLSRRNGLSGRSCRQLNHSSVSRSGRRREREGAASSLAWPLLFQHGKGYFLRLSVVLFELVAHVLRPSVPWTHPIQSELKN</sequence>
<evidence type="ECO:0000313" key="3">
    <source>
        <dbReference type="Proteomes" id="UP001283361"/>
    </source>
</evidence>
<protein>
    <submittedName>
        <fullName evidence="2">Uncharacterized protein</fullName>
    </submittedName>
</protein>
<keyword evidence="3" id="KW-1185">Reference proteome</keyword>
<dbReference type="EMBL" id="JAWDGP010005603">
    <property type="protein sequence ID" value="KAK3755279.1"/>
    <property type="molecule type" value="Genomic_DNA"/>
</dbReference>
<comment type="caution">
    <text evidence="2">The sequence shown here is derived from an EMBL/GenBank/DDBJ whole genome shotgun (WGS) entry which is preliminary data.</text>
</comment>
<reference evidence="2" key="1">
    <citation type="journal article" date="2023" name="G3 (Bethesda)">
        <title>A reference genome for the long-term kleptoplast-retaining sea slug Elysia crispata morphotype clarki.</title>
        <authorList>
            <person name="Eastman K.E."/>
            <person name="Pendleton A.L."/>
            <person name="Shaikh M.A."/>
            <person name="Suttiyut T."/>
            <person name="Ogas R."/>
            <person name="Tomko P."/>
            <person name="Gavelis G."/>
            <person name="Widhalm J.R."/>
            <person name="Wisecaver J.H."/>
        </authorList>
    </citation>
    <scope>NUCLEOTIDE SEQUENCE</scope>
    <source>
        <strain evidence="2">ECLA1</strain>
    </source>
</reference>
<dbReference type="Proteomes" id="UP001283361">
    <property type="component" value="Unassembled WGS sequence"/>
</dbReference>
<name>A0AAE0YSH4_9GAST</name>
<evidence type="ECO:0000313" key="2">
    <source>
        <dbReference type="EMBL" id="KAK3755279.1"/>
    </source>
</evidence>
<gene>
    <name evidence="2" type="ORF">RRG08_027537</name>
</gene>
<evidence type="ECO:0000256" key="1">
    <source>
        <dbReference type="SAM" id="MobiDB-lite"/>
    </source>
</evidence>